<evidence type="ECO:0000256" key="1">
    <source>
        <dbReference type="ARBA" id="ARBA00010236"/>
    </source>
</evidence>
<evidence type="ECO:0008006" key="5">
    <source>
        <dbReference type="Google" id="ProtNLM"/>
    </source>
</evidence>
<dbReference type="PANTHER" id="PTHR45964">
    <property type="entry name" value="WSCD FAMILY MEMBER CG9164"/>
    <property type="match status" value="1"/>
</dbReference>
<gene>
    <name evidence="3" type="ORF">MNOR_LOCUS37236</name>
</gene>
<keyword evidence="2" id="KW-0732">Signal</keyword>
<keyword evidence="4" id="KW-1185">Reference proteome</keyword>
<organism evidence="3 4">
    <name type="scientific">Meganyctiphanes norvegica</name>
    <name type="common">Northern krill</name>
    <name type="synonym">Thysanopoda norvegica</name>
    <dbReference type="NCBI Taxonomy" id="48144"/>
    <lineage>
        <taxon>Eukaryota</taxon>
        <taxon>Metazoa</taxon>
        <taxon>Ecdysozoa</taxon>
        <taxon>Arthropoda</taxon>
        <taxon>Crustacea</taxon>
        <taxon>Multicrustacea</taxon>
        <taxon>Malacostraca</taxon>
        <taxon>Eumalacostraca</taxon>
        <taxon>Eucarida</taxon>
        <taxon>Euphausiacea</taxon>
        <taxon>Euphausiidae</taxon>
        <taxon>Meganyctiphanes</taxon>
    </lineage>
</organism>
<dbReference type="PANTHER" id="PTHR45964:SF5">
    <property type="entry name" value="WSCD FAMILY MEMBER CG9164"/>
    <property type="match status" value="1"/>
</dbReference>
<feature type="signal peptide" evidence="2">
    <location>
        <begin position="1"/>
        <end position="18"/>
    </location>
</feature>
<feature type="non-terminal residue" evidence="3">
    <location>
        <position position="1"/>
    </location>
</feature>
<accession>A0AAV2SGD0</accession>
<feature type="non-terminal residue" evidence="3">
    <location>
        <position position="199"/>
    </location>
</feature>
<sequence length="199" mass="22810">SRIFQLILFVTMVVLLMSYSNDSILHSTTRKLTATVSAYYFDQPVSTNKRRVQDIRTHGPKTVLWPNDTECNRFEVGFSSGHPTVLFSSFPRSGNTWVRYLVEGATGVYTNVDFGWQDPNMFEMGYQGEREERGSGRCVLTKTHSISEHEIDDKLPTILLIRNPARAIVSWWNLKYVRSGNETNDKFVKNAPIESYNTT</sequence>
<dbReference type="EMBL" id="CAXKWB010073412">
    <property type="protein sequence ID" value="CAL4197190.1"/>
    <property type="molecule type" value="Genomic_DNA"/>
</dbReference>
<dbReference type="Gene3D" id="3.40.50.300">
    <property type="entry name" value="P-loop containing nucleotide triphosphate hydrolases"/>
    <property type="match status" value="1"/>
</dbReference>
<reference evidence="3 4" key="1">
    <citation type="submission" date="2024-05" db="EMBL/GenBank/DDBJ databases">
        <authorList>
            <person name="Wallberg A."/>
        </authorList>
    </citation>
    <scope>NUCLEOTIDE SEQUENCE [LARGE SCALE GENOMIC DNA]</scope>
</reference>
<comment type="caution">
    <text evidence="3">The sequence shown here is derived from an EMBL/GenBank/DDBJ whole genome shotgun (WGS) entry which is preliminary data.</text>
</comment>
<evidence type="ECO:0000313" key="3">
    <source>
        <dbReference type="EMBL" id="CAL4197190.1"/>
    </source>
</evidence>
<dbReference type="Proteomes" id="UP001497623">
    <property type="component" value="Unassembled WGS sequence"/>
</dbReference>
<dbReference type="InterPro" id="IPR027417">
    <property type="entry name" value="P-loop_NTPase"/>
</dbReference>
<dbReference type="AlphaFoldDB" id="A0AAV2SGD0"/>
<name>A0AAV2SGD0_MEGNR</name>
<dbReference type="SUPFAM" id="SSF52540">
    <property type="entry name" value="P-loop containing nucleoside triphosphate hydrolases"/>
    <property type="match status" value="1"/>
</dbReference>
<proteinExistence type="inferred from homology"/>
<protein>
    <recommendedName>
        <fullName evidence="5">Sulfotransferase</fullName>
    </recommendedName>
</protein>
<dbReference type="InterPro" id="IPR051589">
    <property type="entry name" value="Sialate-O-sulfotransferase"/>
</dbReference>
<evidence type="ECO:0000313" key="4">
    <source>
        <dbReference type="Proteomes" id="UP001497623"/>
    </source>
</evidence>
<feature type="chain" id="PRO_5043943245" description="Sulfotransferase" evidence="2">
    <location>
        <begin position="19"/>
        <end position="199"/>
    </location>
</feature>
<comment type="similarity">
    <text evidence="1">Belongs to the WSCD family.</text>
</comment>
<evidence type="ECO:0000256" key="2">
    <source>
        <dbReference type="SAM" id="SignalP"/>
    </source>
</evidence>